<dbReference type="Pfam" id="PF01138">
    <property type="entry name" value="RNase_PH"/>
    <property type="match status" value="1"/>
</dbReference>
<dbReference type="Proteomes" id="UP001311799">
    <property type="component" value="Unassembled WGS sequence"/>
</dbReference>
<dbReference type="GO" id="GO:0003723">
    <property type="term" value="F:RNA binding"/>
    <property type="evidence" value="ECO:0007669"/>
    <property type="project" value="TreeGrafter"/>
</dbReference>
<evidence type="ECO:0000259" key="6">
    <source>
        <dbReference type="Pfam" id="PF01138"/>
    </source>
</evidence>
<evidence type="ECO:0000256" key="3">
    <source>
        <dbReference type="ARBA" id="ARBA00022552"/>
    </source>
</evidence>
<name>A0AAV9XY90_9CRYT</name>
<evidence type="ECO:0000256" key="4">
    <source>
        <dbReference type="ARBA" id="ARBA00022835"/>
    </source>
</evidence>
<evidence type="ECO:0000313" key="7">
    <source>
        <dbReference type="EMBL" id="KAK6589740.1"/>
    </source>
</evidence>
<keyword evidence="3" id="KW-0698">rRNA processing</keyword>
<proteinExistence type="inferred from homology"/>
<dbReference type="SUPFAM" id="SSF54211">
    <property type="entry name" value="Ribosomal protein S5 domain 2-like"/>
    <property type="match status" value="1"/>
</dbReference>
<dbReference type="AlphaFoldDB" id="A0AAV9XY90"/>
<dbReference type="GO" id="GO:0071028">
    <property type="term" value="P:nuclear mRNA surveillance"/>
    <property type="evidence" value="ECO:0007669"/>
    <property type="project" value="TreeGrafter"/>
</dbReference>
<reference evidence="7 8" key="1">
    <citation type="submission" date="2023-10" db="EMBL/GenBank/DDBJ databases">
        <title>Comparative genomics analysis reveals potential genetic determinants of host preference in Cryptosporidium xiaoi.</title>
        <authorList>
            <person name="Xiao L."/>
            <person name="Li J."/>
        </authorList>
    </citation>
    <scope>NUCLEOTIDE SEQUENCE [LARGE SCALE GENOMIC DNA]</scope>
    <source>
        <strain evidence="7 8">52996</strain>
    </source>
</reference>
<feature type="domain" description="Exoribonuclease phosphorolytic" evidence="6">
    <location>
        <begin position="19"/>
        <end position="130"/>
    </location>
</feature>
<dbReference type="GO" id="GO:0000177">
    <property type="term" value="C:cytoplasmic exosome (RNase complex)"/>
    <property type="evidence" value="ECO:0007669"/>
    <property type="project" value="TreeGrafter"/>
</dbReference>
<keyword evidence="5" id="KW-0539">Nucleus</keyword>
<dbReference type="EMBL" id="JAWDEY010000011">
    <property type="protein sequence ID" value="KAK6589740.1"/>
    <property type="molecule type" value="Genomic_DNA"/>
</dbReference>
<dbReference type="GO" id="GO:0000176">
    <property type="term" value="C:nuclear exosome (RNase complex)"/>
    <property type="evidence" value="ECO:0007669"/>
    <property type="project" value="TreeGrafter"/>
</dbReference>
<dbReference type="PANTHER" id="PTHR11953:SF1">
    <property type="entry name" value="EXOSOME COMPLEX COMPONENT RRP46"/>
    <property type="match status" value="1"/>
</dbReference>
<organism evidence="7 8">
    <name type="scientific">Cryptosporidium xiaoi</name>
    <dbReference type="NCBI Taxonomy" id="659607"/>
    <lineage>
        <taxon>Eukaryota</taxon>
        <taxon>Sar</taxon>
        <taxon>Alveolata</taxon>
        <taxon>Apicomplexa</taxon>
        <taxon>Conoidasida</taxon>
        <taxon>Coccidia</taxon>
        <taxon>Eucoccidiorida</taxon>
        <taxon>Eimeriorina</taxon>
        <taxon>Cryptosporidiidae</taxon>
        <taxon>Cryptosporidium</taxon>
    </lineage>
</organism>
<keyword evidence="8" id="KW-1185">Reference proteome</keyword>
<sequence length="241" mass="27063">MPVRFDGRTNFECGITSGELGVFYSSLNGSAEYSIGLSKVYATVWRPEEISTIKYKSYIDLIIRPRIGHAQEYHKLTEYNIVTILEKIIDFDSLSRSVISIALQIVSEDGPILSVCFNAAVMALLDLGIPMKCFPFATSIAETRAFYGYQESKPQLVIDPTNIEYEKCMNCSTFVVDTKRNEIISCIINKGAGVSHNKHIDGFSPSTISVAASKKMYTYIKQVIMESIKEKLIKQYNNSLF</sequence>
<dbReference type="Gene3D" id="3.30.230.70">
    <property type="entry name" value="GHMP Kinase, N-terminal domain"/>
    <property type="match status" value="1"/>
</dbReference>
<accession>A0AAV9XY90</accession>
<comment type="subcellular location">
    <subcellularLocation>
        <location evidence="1">Nucleus</location>
    </subcellularLocation>
</comment>
<dbReference type="InterPro" id="IPR020568">
    <property type="entry name" value="Ribosomal_Su5_D2-typ_SF"/>
</dbReference>
<comment type="caution">
    <text evidence="7">The sequence shown here is derived from an EMBL/GenBank/DDBJ whole genome shotgun (WGS) entry which is preliminary data.</text>
</comment>
<evidence type="ECO:0000256" key="2">
    <source>
        <dbReference type="ARBA" id="ARBA00006678"/>
    </source>
</evidence>
<dbReference type="InterPro" id="IPR001247">
    <property type="entry name" value="ExoRNase_PH_dom1"/>
</dbReference>
<dbReference type="GO" id="GO:0016075">
    <property type="term" value="P:rRNA catabolic process"/>
    <property type="evidence" value="ECO:0007669"/>
    <property type="project" value="TreeGrafter"/>
</dbReference>
<keyword evidence="4" id="KW-0271">Exosome</keyword>
<gene>
    <name evidence="7" type="ORF">RS030_1155</name>
</gene>
<dbReference type="GO" id="GO:0071051">
    <property type="term" value="P:poly(A)-dependent snoRNA 3'-end processing"/>
    <property type="evidence" value="ECO:0007669"/>
    <property type="project" value="TreeGrafter"/>
</dbReference>
<dbReference type="GO" id="GO:0034475">
    <property type="term" value="P:U4 snRNA 3'-end processing"/>
    <property type="evidence" value="ECO:0007669"/>
    <property type="project" value="TreeGrafter"/>
</dbReference>
<dbReference type="InterPro" id="IPR027408">
    <property type="entry name" value="PNPase/RNase_PH_dom_sf"/>
</dbReference>
<dbReference type="GO" id="GO:0006364">
    <property type="term" value="P:rRNA processing"/>
    <property type="evidence" value="ECO:0007669"/>
    <property type="project" value="UniProtKB-KW"/>
</dbReference>
<dbReference type="PANTHER" id="PTHR11953">
    <property type="entry name" value="EXOSOME COMPLEX COMPONENT"/>
    <property type="match status" value="1"/>
</dbReference>
<dbReference type="GO" id="GO:0005730">
    <property type="term" value="C:nucleolus"/>
    <property type="evidence" value="ECO:0007669"/>
    <property type="project" value="TreeGrafter"/>
</dbReference>
<comment type="similarity">
    <text evidence="2">Belongs to the RNase PH family.</text>
</comment>
<evidence type="ECO:0000313" key="8">
    <source>
        <dbReference type="Proteomes" id="UP001311799"/>
    </source>
</evidence>
<evidence type="ECO:0000256" key="1">
    <source>
        <dbReference type="ARBA" id="ARBA00004123"/>
    </source>
</evidence>
<protein>
    <recommendedName>
        <fullName evidence="6">Exoribonuclease phosphorolytic domain-containing protein</fullName>
    </recommendedName>
</protein>
<dbReference type="InterPro" id="IPR050080">
    <property type="entry name" value="RNase_PH"/>
</dbReference>
<evidence type="ECO:0000256" key="5">
    <source>
        <dbReference type="ARBA" id="ARBA00023242"/>
    </source>
</evidence>